<organism evidence="13 14">
    <name type="scientific">Malassezia nana</name>
    <dbReference type="NCBI Taxonomy" id="180528"/>
    <lineage>
        <taxon>Eukaryota</taxon>
        <taxon>Fungi</taxon>
        <taxon>Dikarya</taxon>
        <taxon>Basidiomycota</taxon>
        <taxon>Ustilaginomycotina</taxon>
        <taxon>Malasseziomycetes</taxon>
        <taxon>Malasseziales</taxon>
        <taxon>Malasseziaceae</taxon>
        <taxon>Malassezia</taxon>
    </lineage>
</organism>
<proteinExistence type="inferred from homology"/>
<evidence type="ECO:0000256" key="9">
    <source>
        <dbReference type="ARBA" id="ARBA00032008"/>
    </source>
</evidence>
<dbReference type="Pfam" id="PF06333">
    <property type="entry name" value="Med13_C"/>
    <property type="match status" value="1"/>
</dbReference>
<evidence type="ECO:0000256" key="5">
    <source>
        <dbReference type="ARBA" id="ARBA00023015"/>
    </source>
</evidence>
<dbReference type="AlphaFoldDB" id="A0AAF0EPK2"/>
<comment type="similarity">
    <text evidence="2 10">Belongs to the Mediator complex subunit 13 family.</text>
</comment>
<dbReference type="PANTHER" id="PTHR48249:SF3">
    <property type="entry name" value="MEDIATOR OF RNA POLYMERASE II TRANSCRIPTION SUBUNIT 13"/>
    <property type="match status" value="1"/>
</dbReference>
<evidence type="ECO:0000256" key="3">
    <source>
        <dbReference type="ARBA" id="ARBA00019618"/>
    </source>
</evidence>
<keyword evidence="8 10" id="KW-0539">Nucleus</keyword>
<reference evidence="13" key="1">
    <citation type="submission" date="2023-03" db="EMBL/GenBank/DDBJ databases">
        <title>Mating type loci evolution in Malassezia.</title>
        <authorList>
            <person name="Coelho M.A."/>
        </authorList>
    </citation>
    <scope>NUCLEOTIDE SEQUENCE</scope>
    <source>
        <strain evidence="13">CBS 9557</strain>
    </source>
</reference>
<dbReference type="GO" id="GO:0016592">
    <property type="term" value="C:mediator complex"/>
    <property type="evidence" value="ECO:0007669"/>
    <property type="project" value="InterPro"/>
</dbReference>
<evidence type="ECO:0000256" key="4">
    <source>
        <dbReference type="ARBA" id="ARBA00022491"/>
    </source>
</evidence>
<feature type="region of interest" description="Disordered" evidence="11">
    <location>
        <begin position="324"/>
        <end position="343"/>
    </location>
</feature>
<dbReference type="InterPro" id="IPR051139">
    <property type="entry name" value="Mediator_complx_sub13"/>
</dbReference>
<name>A0AAF0EPK2_9BASI</name>
<protein>
    <recommendedName>
        <fullName evidence="3 10">Mediator of RNA polymerase II transcription subunit 13</fullName>
    </recommendedName>
    <alternativeName>
        <fullName evidence="9 10">Mediator complex subunit 13</fullName>
    </alternativeName>
</protein>
<sequence length="926" mass="99508">MRPAWWAVARTRLPSEAGLSWRSYGASAGNADALAELAQPSASSSGAELQDVVADMHRAPIAALESRDGVPYALWVFAWTDAVLEDEQVDADLQASGTDGASPASPAYPFFLQAVAGALAQRIAQRDGYIAVPGGVVRPPPSPDTWDAPSASEYHQLRVHTTHDELVVQVDSTYEPWSRLDMRARPGECALKHMELGRTMVCLLPTLQRATLLYTLAAPDDTACRMVAARLATSLEQVGGTADHWAAVRVSMARPPPGVLVEPVALGVPSTAAPDAGVPCQLLWPATLCLVMEAPTPRQPLALQQQSALSLLDAATWSPQQASTPAATETMGPIVGIGAPPPPLSPVEDDVFQGIGQLTDDDLSFFGAEAPSEPPAPAPAPTPPAPTLHLPSEPPRASLALKYDVHGKFFVGDACRRLSESEMRSGVSPRALYLSTPQSTMLSSPSQASGWDEQDDVSDEAPRLPAAQSALVCARFHTPLAAPLLPPVPPRTVTALTERVHLEWTCAYAGAARYPVSPPRARVPRPHPLVTPGDAQALPEPSVLVGCQAALMQVAPAAIAQWRCLGLQPCSGPRPVVAHVALLDVHVPDTVVQQWLELGADTYAAHALGTCTPGQQWRYRGGQWLGGMPHIPASAPGTSERHVVYLLYDEPGVCERLYRTWPMPRSRIALVAVPLAQMLPMRWPLALAYAAYEEAHARVWQLAPRTYQTCTQLRTRLHWDAHWPRAEAASPLDDGAILHVAYDRVAGVTRLVATDERAWLRHTGAWEATEVYADVVQLWHVVRGLVAASAARWRVVVGRYGKMPRDEVEAWATWIAQASWERDAMDVVVVALDPAGSPVMSDDATPAWMASATGLAMHAPSPVVASHTVYVSAGAYAVHWVHGTLEAAVTLHDVAVHWHALQMLAQLGWPAPAPRLPWHMALLAHA</sequence>
<dbReference type="GO" id="GO:0045944">
    <property type="term" value="P:positive regulation of transcription by RNA polymerase II"/>
    <property type="evidence" value="ECO:0007669"/>
    <property type="project" value="TreeGrafter"/>
</dbReference>
<keyword evidence="4 10" id="KW-0678">Repressor</keyword>
<feature type="region of interest" description="Disordered" evidence="11">
    <location>
        <begin position="436"/>
        <end position="458"/>
    </location>
</feature>
<dbReference type="GO" id="GO:0003713">
    <property type="term" value="F:transcription coactivator activity"/>
    <property type="evidence" value="ECO:0007669"/>
    <property type="project" value="TreeGrafter"/>
</dbReference>
<dbReference type="InterPro" id="IPR009401">
    <property type="entry name" value="Med13_C"/>
</dbReference>
<evidence type="ECO:0000256" key="8">
    <source>
        <dbReference type="ARBA" id="ARBA00023242"/>
    </source>
</evidence>
<evidence type="ECO:0000256" key="7">
    <source>
        <dbReference type="ARBA" id="ARBA00023163"/>
    </source>
</evidence>
<evidence type="ECO:0000256" key="2">
    <source>
        <dbReference type="ARBA" id="ARBA00009354"/>
    </source>
</evidence>
<comment type="function">
    <text evidence="10">Component of the SRB8-11 complex. The SRB8-11 complex is a regulatory module of the Mediator complex which is itself involved in regulation of basal and activated RNA polymerase II-dependent transcription. The SRB8-11 complex may be involved in the transcriptional repression of a subset of genes regulated by Mediator. It may inhibit the association of the Mediator complex with RNA polymerase II to form the holoenzyme complex.</text>
</comment>
<evidence type="ECO:0000256" key="10">
    <source>
        <dbReference type="RuleBase" id="RU364134"/>
    </source>
</evidence>
<comment type="subcellular location">
    <subcellularLocation>
        <location evidence="1 10">Nucleus</location>
    </subcellularLocation>
</comment>
<comment type="subunit">
    <text evidence="10">Component of the SRB8-11 complex, which itself associates with the Mediator complex.</text>
</comment>
<accession>A0AAF0EPK2</accession>
<feature type="compositionally biased region" description="Pro residues" evidence="11">
    <location>
        <begin position="372"/>
        <end position="386"/>
    </location>
</feature>
<dbReference type="PANTHER" id="PTHR48249">
    <property type="entry name" value="MEDIATOR OF RNA POLYMERASE II TRANSCRIPTION SUBUNIT 13"/>
    <property type="match status" value="1"/>
</dbReference>
<evidence type="ECO:0000256" key="1">
    <source>
        <dbReference type="ARBA" id="ARBA00004123"/>
    </source>
</evidence>
<evidence type="ECO:0000256" key="11">
    <source>
        <dbReference type="SAM" id="MobiDB-lite"/>
    </source>
</evidence>
<keyword evidence="7 10" id="KW-0804">Transcription</keyword>
<keyword evidence="5 10" id="KW-0805">Transcription regulation</keyword>
<evidence type="ECO:0000313" key="14">
    <source>
        <dbReference type="Proteomes" id="UP001213623"/>
    </source>
</evidence>
<keyword evidence="6 10" id="KW-0010">Activator</keyword>
<evidence type="ECO:0000256" key="6">
    <source>
        <dbReference type="ARBA" id="ARBA00023159"/>
    </source>
</evidence>
<feature type="domain" description="Mediator complex subunit Med13 C-terminal" evidence="12">
    <location>
        <begin position="727"/>
        <end position="869"/>
    </location>
</feature>
<feature type="region of interest" description="Disordered" evidence="11">
    <location>
        <begin position="366"/>
        <end position="393"/>
    </location>
</feature>
<dbReference type="Proteomes" id="UP001213623">
    <property type="component" value="Chromosome 6"/>
</dbReference>
<dbReference type="EMBL" id="CP119897">
    <property type="protein sequence ID" value="WFD28308.1"/>
    <property type="molecule type" value="Genomic_DNA"/>
</dbReference>
<gene>
    <name evidence="13" type="ORF">MNAN1_003316</name>
</gene>
<evidence type="ECO:0000313" key="13">
    <source>
        <dbReference type="EMBL" id="WFD28308.1"/>
    </source>
</evidence>
<feature type="compositionally biased region" description="Polar residues" evidence="11">
    <location>
        <begin position="436"/>
        <end position="449"/>
    </location>
</feature>
<evidence type="ECO:0000259" key="12">
    <source>
        <dbReference type="Pfam" id="PF06333"/>
    </source>
</evidence>
<keyword evidence="14" id="KW-1185">Reference proteome</keyword>